<keyword evidence="10" id="KW-1185">Reference proteome</keyword>
<evidence type="ECO:0000313" key="9">
    <source>
        <dbReference type="EMBL" id="OAS18036.1"/>
    </source>
</evidence>
<evidence type="ECO:0000256" key="7">
    <source>
        <dbReference type="RuleBase" id="RU363032"/>
    </source>
</evidence>
<protein>
    <submittedName>
        <fullName evidence="9">ABC transporter permease</fullName>
    </submittedName>
</protein>
<evidence type="ECO:0000256" key="3">
    <source>
        <dbReference type="ARBA" id="ARBA00022475"/>
    </source>
</evidence>
<dbReference type="InterPro" id="IPR035906">
    <property type="entry name" value="MetI-like_sf"/>
</dbReference>
<evidence type="ECO:0000256" key="5">
    <source>
        <dbReference type="ARBA" id="ARBA00022989"/>
    </source>
</evidence>
<dbReference type="PANTHER" id="PTHR43744:SF9">
    <property type="entry name" value="POLYGALACTURONAN_RHAMNOGALACTURONAN TRANSPORT SYSTEM PERMEASE PROTEIN YTCP"/>
    <property type="match status" value="1"/>
</dbReference>
<dbReference type="InterPro" id="IPR000515">
    <property type="entry name" value="MetI-like"/>
</dbReference>
<dbReference type="EMBL" id="LYPB01000069">
    <property type="protein sequence ID" value="OAS18036.1"/>
    <property type="molecule type" value="Genomic_DNA"/>
</dbReference>
<reference evidence="9 10" key="1">
    <citation type="submission" date="2016-05" db="EMBL/GenBank/DDBJ databases">
        <title>Paenibacillus sp. 1ZS3-15 nov., isolated from the rhizosphere soil.</title>
        <authorList>
            <person name="Zhang X.X."/>
            <person name="Zhang J."/>
        </authorList>
    </citation>
    <scope>NUCLEOTIDE SEQUENCE [LARGE SCALE GENOMIC DNA]</scope>
    <source>
        <strain evidence="9 10">1ZS3-15</strain>
    </source>
</reference>
<keyword evidence="4 7" id="KW-0812">Transmembrane</keyword>
<keyword evidence="6 7" id="KW-0472">Membrane</keyword>
<feature type="transmembrane region" description="Helical" evidence="7">
    <location>
        <begin position="109"/>
        <end position="128"/>
    </location>
</feature>
<dbReference type="Pfam" id="PF00528">
    <property type="entry name" value="BPD_transp_1"/>
    <property type="match status" value="1"/>
</dbReference>
<evidence type="ECO:0000256" key="4">
    <source>
        <dbReference type="ARBA" id="ARBA00022692"/>
    </source>
</evidence>
<accession>A0A198AAE9</accession>
<organism evidence="9 10">
    <name type="scientific">Paenibacillus oryzisoli</name>
    <dbReference type="NCBI Taxonomy" id="1850517"/>
    <lineage>
        <taxon>Bacteria</taxon>
        <taxon>Bacillati</taxon>
        <taxon>Bacillota</taxon>
        <taxon>Bacilli</taxon>
        <taxon>Bacillales</taxon>
        <taxon>Paenibacillaceae</taxon>
        <taxon>Paenibacillus</taxon>
    </lineage>
</organism>
<comment type="similarity">
    <text evidence="7">Belongs to the binding-protein-dependent transport system permease family.</text>
</comment>
<evidence type="ECO:0000256" key="6">
    <source>
        <dbReference type="ARBA" id="ARBA00023136"/>
    </source>
</evidence>
<gene>
    <name evidence="9" type="ORF">A8708_28935</name>
</gene>
<keyword evidence="2 7" id="KW-0813">Transport</keyword>
<dbReference type="AlphaFoldDB" id="A0A198AAE9"/>
<dbReference type="PROSITE" id="PS50928">
    <property type="entry name" value="ABC_TM1"/>
    <property type="match status" value="1"/>
</dbReference>
<feature type="transmembrane region" description="Helical" evidence="7">
    <location>
        <begin position="73"/>
        <end position="97"/>
    </location>
</feature>
<proteinExistence type="inferred from homology"/>
<dbReference type="STRING" id="1850517.A8708_28935"/>
<dbReference type="GO" id="GO:0055085">
    <property type="term" value="P:transmembrane transport"/>
    <property type="evidence" value="ECO:0007669"/>
    <property type="project" value="InterPro"/>
</dbReference>
<feature type="transmembrane region" description="Helical" evidence="7">
    <location>
        <begin position="12"/>
        <end position="33"/>
    </location>
</feature>
<feature type="domain" description="ABC transmembrane type-1" evidence="8">
    <location>
        <begin position="74"/>
        <end position="268"/>
    </location>
</feature>
<dbReference type="OrthoDB" id="9810086at2"/>
<feature type="transmembrane region" description="Helical" evidence="7">
    <location>
        <begin position="182"/>
        <end position="204"/>
    </location>
</feature>
<dbReference type="CDD" id="cd06261">
    <property type="entry name" value="TM_PBP2"/>
    <property type="match status" value="1"/>
</dbReference>
<dbReference type="Proteomes" id="UP000078454">
    <property type="component" value="Unassembled WGS sequence"/>
</dbReference>
<keyword evidence="5 7" id="KW-1133">Transmembrane helix</keyword>
<dbReference type="SUPFAM" id="SSF161098">
    <property type="entry name" value="MetI-like"/>
    <property type="match status" value="1"/>
</dbReference>
<dbReference type="PANTHER" id="PTHR43744">
    <property type="entry name" value="ABC TRANSPORTER PERMEASE PROTEIN MG189-RELATED-RELATED"/>
    <property type="match status" value="1"/>
</dbReference>
<keyword evidence="3" id="KW-1003">Cell membrane</keyword>
<sequence length="286" mass="32022">MVRGKGDRIFDGFVFCFLIAVGITALFPLLYVFSVSLTPFSELLRNGGFVIIPKSITFAAYKELFSMPRIPDAFRVTLFITVVGTIVNMILTILLAYPLSRKKLPGRSFFLLMIVFTMLFSGGIIPSYLTVKYLGLLNSIWAMIIPGAIWSFNVLIVKSFIESLPEELLESASIDGAKELRILMQIIVPLSMPVIMTVSLFYMVGHWNEFFQAILYVTPIKLQPLQIVVRSILMQSNQAFENPEVTLPSATLQMAVVIFASAPMIIVYPFIQKYFTKGMMLGAIKG</sequence>
<comment type="caution">
    <text evidence="9">The sequence shown here is derived from an EMBL/GenBank/DDBJ whole genome shotgun (WGS) entry which is preliminary data.</text>
</comment>
<evidence type="ECO:0000259" key="8">
    <source>
        <dbReference type="PROSITE" id="PS50928"/>
    </source>
</evidence>
<dbReference type="GO" id="GO:0005886">
    <property type="term" value="C:plasma membrane"/>
    <property type="evidence" value="ECO:0007669"/>
    <property type="project" value="UniProtKB-SubCell"/>
</dbReference>
<evidence type="ECO:0000313" key="10">
    <source>
        <dbReference type="Proteomes" id="UP000078454"/>
    </source>
</evidence>
<feature type="transmembrane region" description="Helical" evidence="7">
    <location>
        <begin position="140"/>
        <end position="161"/>
    </location>
</feature>
<name>A0A198AAE9_9BACL</name>
<comment type="subcellular location">
    <subcellularLocation>
        <location evidence="1 7">Cell membrane</location>
        <topology evidence="1 7">Multi-pass membrane protein</topology>
    </subcellularLocation>
</comment>
<evidence type="ECO:0000256" key="2">
    <source>
        <dbReference type="ARBA" id="ARBA00022448"/>
    </source>
</evidence>
<evidence type="ECO:0000256" key="1">
    <source>
        <dbReference type="ARBA" id="ARBA00004651"/>
    </source>
</evidence>
<dbReference type="RefSeq" id="WP_068665200.1">
    <property type="nucleotide sequence ID" value="NZ_LYPB01000069.1"/>
</dbReference>
<feature type="transmembrane region" description="Helical" evidence="7">
    <location>
        <begin position="250"/>
        <end position="271"/>
    </location>
</feature>
<dbReference type="Gene3D" id="1.10.3720.10">
    <property type="entry name" value="MetI-like"/>
    <property type="match status" value="1"/>
</dbReference>